<keyword evidence="1" id="KW-0732">Signal</keyword>
<evidence type="ECO:0000256" key="1">
    <source>
        <dbReference type="SAM" id="SignalP"/>
    </source>
</evidence>
<keyword evidence="3" id="KW-1185">Reference proteome</keyword>
<evidence type="ECO:0000313" key="2">
    <source>
        <dbReference type="EMBL" id="GAO43776.1"/>
    </source>
</evidence>
<protein>
    <submittedName>
        <fullName evidence="2">Uncharacterized protein</fullName>
    </submittedName>
</protein>
<dbReference type="Proteomes" id="UP000033121">
    <property type="component" value="Unassembled WGS sequence"/>
</dbReference>
<comment type="caution">
    <text evidence="2">The sequence shown here is derived from an EMBL/GenBank/DDBJ whole genome shotgun (WGS) entry which is preliminary data.</text>
</comment>
<gene>
    <name evidence="2" type="ORF">FPE01S_02_08820</name>
</gene>
<name>A0A0E9N282_9BACT</name>
<reference evidence="2 3" key="1">
    <citation type="submission" date="2015-04" db="EMBL/GenBank/DDBJ databases">
        <title>Whole genome shotgun sequence of Flavihumibacter petaseus NBRC 106054.</title>
        <authorList>
            <person name="Miyazawa S."/>
            <person name="Hosoyama A."/>
            <person name="Hashimoto M."/>
            <person name="Noguchi M."/>
            <person name="Tsuchikane K."/>
            <person name="Ohji S."/>
            <person name="Yamazoe A."/>
            <person name="Ichikawa N."/>
            <person name="Kimura A."/>
            <person name="Fujita N."/>
        </authorList>
    </citation>
    <scope>NUCLEOTIDE SEQUENCE [LARGE SCALE GENOMIC DNA]</scope>
    <source>
        <strain evidence="2 3">NBRC 106054</strain>
    </source>
</reference>
<accession>A0A0E9N282</accession>
<feature type="chain" id="PRO_5002430143" evidence="1">
    <location>
        <begin position="19"/>
        <end position="112"/>
    </location>
</feature>
<organism evidence="2 3">
    <name type="scientific">Flavihumibacter petaseus NBRC 106054</name>
    <dbReference type="NCBI Taxonomy" id="1220578"/>
    <lineage>
        <taxon>Bacteria</taxon>
        <taxon>Pseudomonadati</taxon>
        <taxon>Bacteroidota</taxon>
        <taxon>Chitinophagia</taxon>
        <taxon>Chitinophagales</taxon>
        <taxon>Chitinophagaceae</taxon>
        <taxon>Flavihumibacter</taxon>
    </lineage>
</organism>
<dbReference type="STRING" id="1220578.FPE01S_02_08820"/>
<dbReference type="RefSeq" id="WP_046369610.1">
    <property type="nucleotide sequence ID" value="NZ_BBWV01000002.1"/>
</dbReference>
<sequence length="112" mass="12988">MKSVTLFLLLLAGCQVQAQNKPATVDGETNHVRVFAWKFWNGNDRNVATIPDTSRAMITVSHKIRYNKTFRFPGYIVHNGGRRTIFDECWHKLPETWAVKKIEKQLNQQICN</sequence>
<feature type="signal peptide" evidence="1">
    <location>
        <begin position="1"/>
        <end position="18"/>
    </location>
</feature>
<evidence type="ECO:0000313" key="3">
    <source>
        <dbReference type="Proteomes" id="UP000033121"/>
    </source>
</evidence>
<dbReference type="EMBL" id="BBWV01000002">
    <property type="protein sequence ID" value="GAO43776.1"/>
    <property type="molecule type" value="Genomic_DNA"/>
</dbReference>
<proteinExistence type="predicted"/>
<dbReference type="AlphaFoldDB" id="A0A0E9N282"/>